<comment type="caution">
    <text evidence="10">The sequence shown here is derived from an EMBL/GenBank/DDBJ whole genome shotgun (WGS) entry which is preliminary data.</text>
</comment>
<dbReference type="UniPathway" id="UPA00030"/>
<comment type="pathway">
    <text evidence="3">Carbohydrate biosynthesis; 3-deoxy-D-manno-octulosonate biosynthesis; 3-deoxy-D-manno-octulosonate from D-ribulose 5-phosphate: step 2/3.</text>
</comment>
<dbReference type="NCBIfam" id="TIGR01362">
    <property type="entry name" value="KDO8P_synth"/>
    <property type="match status" value="1"/>
</dbReference>
<evidence type="ECO:0000256" key="7">
    <source>
        <dbReference type="ARBA" id="ARBA00022679"/>
    </source>
</evidence>
<dbReference type="Proteomes" id="UP000886335">
    <property type="component" value="Unassembled WGS sequence"/>
</dbReference>
<dbReference type="NCBIfam" id="NF003543">
    <property type="entry name" value="PRK05198.1"/>
    <property type="match status" value="1"/>
</dbReference>
<keyword evidence="6" id="KW-0963">Cytoplasm</keyword>
<dbReference type="InterPro" id="IPR006269">
    <property type="entry name" value="KDO8P_synthase"/>
</dbReference>
<dbReference type="GO" id="GO:0008676">
    <property type="term" value="F:3-deoxy-8-phosphooctulonate synthase activity"/>
    <property type="evidence" value="ECO:0007669"/>
    <property type="project" value="UniProtKB-EC"/>
</dbReference>
<evidence type="ECO:0000256" key="8">
    <source>
        <dbReference type="ARBA" id="ARBA00049112"/>
    </source>
</evidence>
<feature type="domain" description="DAHP synthetase I/KDSA" evidence="9">
    <location>
        <begin position="26"/>
        <end position="282"/>
    </location>
</feature>
<evidence type="ECO:0000256" key="1">
    <source>
        <dbReference type="ARBA" id="ARBA00004496"/>
    </source>
</evidence>
<comment type="catalytic activity">
    <reaction evidence="8">
        <text>D-arabinose 5-phosphate + phosphoenolpyruvate + H2O = 3-deoxy-alpha-D-manno-2-octulosonate-8-phosphate + phosphate</text>
        <dbReference type="Rhea" id="RHEA:14053"/>
        <dbReference type="ChEBI" id="CHEBI:15377"/>
        <dbReference type="ChEBI" id="CHEBI:43474"/>
        <dbReference type="ChEBI" id="CHEBI:57693"/>
        <dbReference type="ChEBI" id="CHEBI:58702"/>
        <dbReference type="ChEBI" id="CHEBI:85985"/>
        <dbReference type="EC" id="2.5.1.55"/>
    </reaction>
</comment>
<reference evidence="10" key="1">
    <citation type="journal article" date="2020" name="mSystems">
        <title>Genome- and Community-Level Interaction Insights into Carbon Utilization and Element Cycling Functions of Hydrothermarchaeota in Hydrothermal Sediment.</title>
        <authorList>
            <person name="Zhou Z."/>
            <person name="Liu Y."/>
            <person name="Xu W."/>
            <person name="Pan J."/>
            <person name="Luo Z.H."/>
            <person name="Li M."/>
        </authorList>
    </citation>
    <scope>NUCLEOTIDE SEQUENCE [LARGE SCALE GENOMIC DNA]</scope>
    <source>
        <strain evidence="10">SpSt-1181</strain>
    </source>
</reference>
<dbReference type="AlphaFoldDB" id="A0A831SST4"/>
<accession>A0A831SST4</accession>
<evidence type="ECO:0000256" key="5">
    <source>
        <dbReference type="ARBA" id="ARBA00012693"/>
    </source>
</evidence>
<dbReference type="InterPro" id="IPR013785">
    <property type="entry name" value="Aldolase_TIM"/>
</dbReference>
<dbReference type="EC" id="2.5.1.55" evidence="5"/>
<dbReference type="InterPro" id="IPR006218">
    <property type="entry name" value="DAHP1/KDSA"/>
</dbReference>
<name>A0A831SST4_PROAE</name>
<evidence type="ECO:0000256" key="3">
    <source>
        <dbReference type="ARBA" id="ARBA00004845"/>
    </source>
</evidence>
<dbReference type="Gene3D" id="3.20.20.70">
    <property type="entry name" value="Aldolase class I"/>
    <property type="match status" value="1"/>
</dbReference>
<dbReference type="UniPathway" id="UPA00357">
    <property type="reaction ID" value="UER00474"/>
</dbReference>
<comment type="similarity">
    <text evidence="4">Belongs to the KdsA family.</text>
</comment>
<dbReference type="SUPFAM" id="SSF51569">
    <property type="entry name" value="Aldolase"/>
    <property type="match status" value="1"/>
</dbReference>
<evidence type="ECO:0000256" key="4">
    <source>
        <dbReference type="ARBA" id="ARBA00010499"/>
    </source>
</evidence>
<dbReference type="Pfam" id="PF00793">
    <property type="entry name" value="DAHP_synth_1"/>
    <property type="match status" value="1"/>
</dbReference>
<evidence type="ECO:0000256" key="6">
    <source>
        <dbReference type="ARBA" id="ARBA00022490"/>
    </source>
</evidence>
<comment type="pathway">
    <text evidence="2">Bacterial outer membrane biogenesis; lipopolysaccharide biosynthesis.</text>
</comment>
<evidence type="ECO:0000313" key="10">
    <source>
        <dbReference type="EMBL" id="HED31919.1"/>
    </source>
</evidence>
<dbReference type="GO" id="GO:0009103">
    <property type="term" value="P:lipopolysaccharide biosynthetic process"/>
    <property type="evidence" value="ECO:0007669"/>
    <property type="project" value="UniProtKB-UniPathway"/>
</dbReference>
<evidence type="ECO:0000256" key="2">
    <source>
        <dbReference type="ARBA" id="ARBA00004756"/>
    </source>
</evidence>
<gene>
    <name evidence="10" type="ORF">ENN50_09645</name>
</gene>
<sequence length="291" mass="31048">MTVTTCCCNRCSSLTACNVEKFSIGGVCAGEKETLFFIAGPCLIEGRDMAMQVAGVLDALRSELGLHVIFKGSFRKANRSSSSSATGIGDRAALDILSEVRETFSLPVLTDVHERQDVLLASPYVDVLQIPAFLCRQTDLLVAAGESGLAVNIKKGQFMAPEDMALAAQKVASTGNRRIMLTERGTSFGYHNLVVDFRGIPKMSATGYPVVYDATHSLQLPSAGNGVSGGEREFMLPMARAAVAAGVNGIFCEVHPDPSRALSDAATQVRLSDFPGMVRQLRKLHSCVVSL</sequence>
<keyword evidence="7 10" id="KW-0808">Transferase</keyword>
<organism evidence="10">
    <name type="scientific">Prosthecochloris aestuarii</name>
    <dbReference type="NCBI Taxonomy" id="1102"/>
    <lineage>
        <taxon>Bacteria</taxon>
        <taxon>Pseudomonadati</taxon>
        <taxon>Chlorobiota</taxon>
        <taxon>Chlorobiia</taxon>
        <taxon>Chlorobiales</taxon>
        <taxon>Chlorobiaceae</taxon>
        <taxon>Prosthecochloris</taxon>
    </lineage>
</organism>
<dbReference type="EMBL" id="DSBW01000218">
    <property type="protein sequence ID" value="HED31919.1"/>
    <property type="molecule type" value="Genomic_DNA"/>
</dbReference>
<protein>
    <recommendedName>
        <fullName evidence="5">3-deoxy-8-phosphooctulonate synthase</fullName>
        <ecNumber evidence="5">2.5.1.55</ecNumber>
    </recommendedName>
</protein>
<dbReference type="GO" id="GO:0005737">
    <property type="term" value="C:cytoplasm"/>
    <property type="evidence" value="ECO:0007669"/>
    <property type="project" value="UniProtKB-SubCell"/>
</dbReference>
<comment type="subcellular location">
    <subcellularLocation>
        <location evidence="1">Cytoplasm</location>
    </subcellularLocation>
</comment>
<dbReference type="PANTHER" id="PTHR21057">
    <property type="entry name" value="PHOSPHO-2-DEHYDRO-3-DEOXYHEPTONATE ALDOLASE"/>
    <property type="match status" value="1"/>
</dbReference>
<evidence type="ECO:0000259" key="9">
    <source>
        <dbReference type="Pfam" id="PF00793"/>
    </source>
</evidence>
<proteinExistence type="inferred from homology"/>